<reference evidence="1 2" key="1">
    <citation type="journal article" date="2011" name="Stand. Genomic Sci.">
        <title>Complete genome sequence of Syntrophobotulus glycolicus type strain (FlGlyR).</title>
        <authorList>
            <person name="Han C."/>
            <person name="Mwirichia R."/>
            <person name="Chertkov O."/>
            <person name="Held B."/>
            <person name="Lapidus A."/>
            <person name="Nolan M."/>
            <person name="Lucas S."/>
            <person name="Hammon N."/>
            <person name="Deshpande S."/>
            <person name="Cheng J.F."/>
            <person name="Tapia R."/>
            <person name="Goodwin L."/>
            <person name="Pitluck S."/>
            <person name="Huntemann M."/>
            <person name="Liolios K."/>
            <person name="Ivanova N."/>
            <person name="Pagani I."/>
            <person name="Mavromatis K."/>
            <person name="Ovchinikova G."/>
            <person name="Pati A."/>
            <person name="Chen A."/>
            <person name="Palaniappan K."/>
            <person name="Land M."/>
            <person name="Hauser L."/>
            <person name="Brambilla E.M."/>
            <person name="Rohde M."/>
            <person name="Spring S."/>
            <person name="Sikorski J."/>
            <person name="Goker M."/>
            <person name="Woyke T."/>
            <person name="Bristow J."/>
            <person name="Eisen J.A."/>
            <person name="Markowitz V."/>
            <person name="Hugenholtz P."/>
            <person name="Kyrpides N.C."/>
            <person name="Klenk H.P."/>
            <person name="Detter J.C."/>
        </authorList>
    </citation>
    <scope>NUCLEOTIDE SEQUENCE [LARGE SCALE GENOMIC DNA]</scope>
    <source>
        <strain evidence="2">DSM 8271 / FlGlyR</strain>
    </source>
</reference>
<evidence type="ECO:0000313" key="1">
    <source>
        <dbReference type="EMBL" id="ADY56147.1"/>
    </source>
</evidence>
<organism evidence="1 2">
    <name type="scientific">Syntrophobotulus glycolicus (strain DSM 8271 / FlGlyR)</name>
    <dbReference type="NCBI Taxonomy" id="645991"/>
    <lineage>
        <taxon>Bacteria</taxon>
        <taxon>Bacillati</taxon>
        <taxon>Bacillota</taxon>
        <taxon>Clostridia</taxon>
        <taxon>Eubacteriales</taxon>
        <taxon>Desulfitobacteriaceae</taxon>
        <taxon>Syntrophobotulus</taxon>
    </lineage>
</organism>
<dbReference type="AlphaFoldDB" id="F0T060"/>
<dbReference type="OrthoDB" id="3034917at2"/>
<accession>F0T060</accession>
<dbReference type="RefSeq" id="WP_013625015.1">
    <property type="nucleotide sequence ID" value="NC_015172.1"/>
</dbReference>
<dbReference type="Proteomes" id="UP000007488">
    <property type="component" value="Chromosome"/>
</dbReference>
<dbReference type="InterPro" id="IPR025373">
    <property type="entry name" value="DUF4363"/>
</dbReference>
<dbReference type="Pfam" id="PF14276">
    <property type="entry name" value="DUF4363"/>
    <property type="match status" value="1"/>
</dbReference>
<dbReference type="HOGENOM" id="CLU_156635_0_0_9"/>
<evidence type="ECO:0008006" key="3">
    <source>
        <dbReference type="Google" id="ProtNLM"/>
    </source>
</evidence>
<dbReference type="eggNOG" id="ENOG5032ZJH">
    <property type="taxonomic scope" value="Bacteria"/>
</dbReference>
<gene>
    <name evidence="1" type="ordered locus">Sgly_1850</name>
</gene>
<proteinExistence type="predicted"/>
<dbReference type="KEGG" id="sgy:Sgly_1850"/>
<sequence length="126" mass="14771">MRSLLAIFLGFVLLISLSVFTFHKLEESYSIIKTDLDQAQEYIAAEKWREAENLTRKIDAYWTETKKWWAILLDHEALDDIEISIKRLETFIETKEKPSSLAELETLKVLVKKVPESECLRLNNIL</sequence>
<dbReference type="EMBL" id="CP002547">
    <property type="protein sequence ID" value="ADY56147.1"/>
    <property type="molecule type" value="Genomic_DNA"/>
</dbReference>
<dbReference type="STRING" id="645991.Sgly_1850"/>
<protein>
    <recommendedName>
        <fullName evidence="3">DUF4363 domain-containing protein</fullName>
    </recommendedName>
</protein>
<evidence type="ECO:0000313" key="2">
    <source>
        <dbReference type="Proteomes" id="UP000007488"/>
    </source>
</evidence>
<name>F0T060_SYNGF</name>
<keyword evidence="2" id="KW-1185">Reference proteome</keyword>
<reference evidence="2" key="2">
    <citation type="submission" date="2011-02" db="EMBL/GenBank/DDBJ databases">
        <title>The complete genome of Syntrophobotulus glycolicus DSM 8271.</title>
        <authorList>
            <person name="Lucas S."/>
            <person name="Copeland A."/>
            <person name="Lapidus A."/>
            <person name="Bruce D."/>
            <person name="Goodwin L."/>
            <person name="Pitluck S."/>
            <person name="Kyrpides N."/>
            <person name="Mavromatis K."/>
            <person name="Pagani I."/>
            <person name="Ivanova N."/>
            <person name="Mikhailova N."/>
            <person name="Chertkov O."/>
            <person name="Held B."/>
            <person name="Detter J.C."/>
            <person name="Tapia R."/>
            <person name="Han C."/>
            <person name="Land M."/>
            <person name="Hauser L."/>
            <person name="Markowitz V."/>
            <person name="Cheng J.-F."/>
            <person name="Hugenholtz P."/>
            <person name="Woyke T."/>
            <person name="Wu D."/>
            <person name="Spring S."/>
            <person name="Schroeder M."/>
            <person name="Brambilla E."/>
            <person name="Klenk H.-P."/>
            <person name="Eisen J.A."/>
        </authorList>
    </citation>
    <scope>NUCLEOTIDE SEQUENCE [LARGE SCALE GENOMIC DNA]</scope>
    <source>
        <strain evidence="2">DSM 8271 / FlGlyR</strain>
    </source>
</reference>